<feature type="chain" id="PRO_5037893321" evidence="1">
    <location>
        <begin position="21"/>
        <end position="549"/>
    </location>
</feature>
<dbReference type="PANTHER" id="PTHR12147:SF26">
    <property type="entry name" value="PEPTIDASE M28 DOMAIN-CONTAINING PROTEIN"/>
    <property type="match status" value="1"/>
</dbReference>
<dbReference type="Gene3D" id="3.40.630.10">
    <property type="entry name" value="Zn peptidases"/>
    <property type="match status" value="2"/>
</dbReference>
<dbReference type="GO" id="GO:0008235">
    <property type="term" value="F:metalloexopeptidase activity"/>
    <property type="evidence" value="ECO:0007669"/>
    <property type="project" value="InterPro"/>
</dbReference>
<evidence type="ECO:0000256" key="1">
    <source>
        <dbReference type="SAM" id="SignalP"/>
    </source>
</evidence>
<protein>
    <submittedName>
        <fullName evidence="3">M28 family peptidase</fullName>
    </submittedName>
</protein>
<dbReference type="RefSeq" id="WP_182922539.1">
    <property type="nucleotide sequence ID" value="NZ_WNXD01000002.1"/>
</dbReference>
<sequence>MKKTLLYTGFAVMLSLSATAQKNPDAVKFSEIINKDRAYSHLSVIASDEYEGRETGKKGAWMAAEYIKKQFQSFGLKGPVKDGTDPYFQKLGYASISLTKSVLAVNGQTKENLKDYYITPSGVSAAGFDVKATSILFAGYGISKADFNEYEGQNVAGKVVMIFATGDPTAKPSSTPQQGRRMPAGPGSLQVKLKYLLDNKAAGVLVIDPTVDNLSPQRKAVLQNSNPYLKTDERMKNMAAATALPTIAIGTAVANQILAAANTNLDDLKKKITETVKPATVSINIPVAFSAASKETDVRAENVLGFLEGSDPKLKNEVLVLTGHYDHIGLNNDPNATDKVYNGADDDGSGTTGVLLMAEAFTKAKKAGKGPKRSILFMTVVGEEKGLLGSEWYAEHPVFPLANTIADLNTDMIGRIGEEYLGKADSANYVYSVGSSMLSTELGQIQEKINNTYTNLKLDFKYDDPKDTERIYYRSDHYNFAKNNIPIIFYYDGMLGKDYHGLGDEVSKINFDLLAKRAHLTYYIAWELANRANRPVVDKNQDGSPKTTN</sequence>
<keyword evidence="4" id="KW-1185">Reference proteome</keyword>
<dbReference type="AlphaFoldDB" id="A0A923E1P4"/>
<dbReference type="EMBL" id="WNXD01000002">
    <property type="protein sequence ID" value="MBB2145852.1"/>
    <property type="molecule type" value="Genomic_DNA"/>
</dbReference>
<proteinExistence type="predicted"/>
<dbReference type="GO" id="GO:0006508">
    <property type="term" value="P:proteolysis"/>
    <property type="evidence" value="ECO:0007669"/>
    <property type="project" value="InterPro"/>
</dbReference>
<dbReference type="InterPro" id="IPR045175">
    <property type="entry name" value="M28_fam"/>
</dbReference>
<reference evidence="3" key="1">
    <citation type="submission" date="2019-11" db="EMBL/GenBank/DDBJ databases">
        <title>Description of Pedobacter sp. LMG 31464T.</title>
        <authorList>
            <person name="Carlier A."/>
            <person name="Qi S."/>
            <person name="Vandamme P."/>
        </authorList>
    </citation>
    <scope>NUCLEOTIDE SEQUENCE</scope>
    <source>
        <strain evidence="3">LMG 31464</strain>
    </source>
</reference>
<feature type="domain" description="Peptidase M28" evidence="2">
    <location>
        <begin position="302"/>
        <end position="521"/>
    </location>
</feature>
<dbReference type="PANTHER" id="PTHR12147">
    <property type="entry name" value="METALLOPEPTIDASE M28 FAMILY MEMBER"/>
    <property type="match status" value="1"/>
</dbReference>
<evidence type="ECO:0000313" key="4">
    <source>
        <dbReference type="Proteomes" id="UP000601055"/>
    </source>
</evidence>
<dbReference type="Proteomes" id="UP000601055">
    <property type="component" value="Unassembled WGS sequence"/>
</dbReference>
<dbReference type="Pfam" id="PF04389">
    <property type="entry name" value="Peptidase_M28"/>
    <property type="match status" value="1"/>
</dbReference>
<dbReference type="InterPro" id="IPR007484">
    <property type="entry name" value="Peptidase_M28"/>
</dbReference>
<comment type="caution">
    <text evidence="3">The sequence shown here is derived from an EMBL/GenBank/DDBJ whole genome shotgun (WGS) entry which is preliminary data.</text>
</comment>
<dbReference type="SUPFAM" id="SSF53187">
    <property type="entry name" value="Zn-dependent exopeptidases"/>
    <property type="match status" value="1"/>
</dbReference>
<feature type="signal peptide" evidence="1">
    <location>
        <begin position="1"/>
        <end position="20"/>
    </location>
</feature>
<organism evidence="3 4">
    <name type="scientific">Pedobacter planticolens</name>
    <dbReference type="NCBI Taxonomy" id="2679964"/>
    <lineage>
        <taxon>Bacteria</taxon>
        <taxon>Pseudomonadati</taxon>
        <taxon>Bacteroidota</taxon>
        <taxon>Sphingobacteriia</taxon>
        <taxon>Sphingobacteriales</taxon>
        <taxon>Sphingobacteriaceae</taxon>
        <taxon>Pedobacter</taxon>
    </lineage>
</organism>
<evidence type="ECO:0000313" key="3">
    <source>
        <dbReference type="EMBL" id="MBB2145852.1"/>
    </source>
</evidence>
<name>A0A923E1P4_9SPHI</name>
<evidence type="ECO:0000259" key="2">
    <source>
        <dbReference type="Pfam" id="PF04389"/>
    </source>
</evidence>
<gene>
    <name evidence="3" type="ORF">GM921_10170</name>
</gene>
<accession>A0A923E1P4</accession>
<keyword evidence="1" id="KW-0732">Signal</keyword>